<dbReference type="Proteomes" id="UP000464468">
    <property type="component" value="Chromosome"/>
</dbReference>
<protein>
    <submittedName>
        <fullName evidence="4">ATPase</fullName>
    </submittedName>
</protein>
<keyword evidence="3" id="KW-0143">Chaperone</keyword>
<accession>A0A7Z2NVM9</accession>
<sequence>MRLDGRPVRTPGRAPLAVPQPALAAALADEWQAVGEMVDPRAMPLTGLANAAIDIVTPDPARFAAGLARYAETDLLAYRAGHPEPLVARQQAAWDPLIGWAERRYDVTVTLVEGVMHRPQPEASVTRLGAAVAALDPFMLAGLSPVVTIGGSLIAALALIEGAAGADALWDAVMLDELWQEEQWGADDLALAARAARRADWDAAVRFLTLLRG</sequence>
<dbReference type="KEGG" id="schy:GVO57_03680"/>
<evidence type="ECO:0000313" key="5">
    <source>
        <dbReference type="Proteomes" id="UP000464468"/>
    </source>
</evidence>
<evidence type="ECO:0000313" key="4">
    <source>
        <dbReference type="EMBL" id="QHL90094.1"/>
    </source>
</evidence>
<dbReference type="PANTHER" id="PTHR21013:SF10">
    <property type="entry name" value="ATP SYNTHASE MITOCHONDRIAL F1 COMPLEX ASSEMBLY FACTOR 2"/>
    <property type="match status" value="1"/>
</dbReference>
<dbReference type="Gene3D" id="1.10.3580.10">
    <property type="entry name" value="ATP12 ATPase"/>
    <property type="match status" value="1"/>
</dbReference>
<evidence type="ECO:0000256" key="3">
    <source>
        <dbReference type="ARBA" id="ARBA00023186"/>
    </source>
</evidence>
<dbReference type="SUPFAM" id="SSF160909">
    <property type="entry name" value="ATP12-like"/>
    <property type="match status" value="1"/>
</dbReference>
<dbReference type="Gene3D" id="3.30.2180.10">
    <property type="entry name" value="ATP12-like"/>
    <property type="match status" value="1"/>
</dbReference>
<dbReference type="GO" id="GO:0043461">
    <property type="term" value="P:proton-transporting ATP synthase complex assembly"/>
    <property type="evidence" value="ECO:0007669"/>
    <property type="project" value="InterPro"/>
</dbReference>
<keyword evidence="2" id="KW-0809">Transit peptide</keyword>
<proteinExistence type="inferred from homology"/>
<evidence type="ECO:0000256" key="2">
    <source>
        <dbReference type="ARBA" id="ARBA00022946"/>
    </source>
</evidence>
<gene>
    <name evidence="4" type="ORF">GVO57_03680</name>
</gene>
<dbReference type="InterPro" id="IPR042272">
    <property type="entry name" value="ATP12_ATP_synth-F1-assembly_N"/>
</dbReference>
<organism evidence="4 5">
    <name type="scientific">Sphingomonas changnyeongensis</name>
    <dbReference type="NCBI Taxonomy" id="2698679"/>
    <lineage>
        <taxon>Bacteria</taxon>
        <taxon>Pseudomonadati</taxon>
        <taxon>Pseudomonadota</taxon>
        <taxon>Alphaproteobacteria</taxon>
        <taxon>Sphingomonadales</taxon>
        <taxon>Sphingomonadaceae</taxon>
        <taxon>Sphingomonas</taxon>
    </lineage>
</organism>
<dbReference type="AlphaFoldDB" id="A0A7Z2NVM9"/>
<name>A0A7Z2NVM9_9SPHN</name>
<dbReference type="InterPro" id="IPR011419">
    <property type="entry name" value="ATP12_ATP_synth-F1-assembly"/>
</dbReference>
<dbReference type="EMBL" id="CP047895">
    <property type="protein sequence ID" value="QHL90094.1"/>
    <property type="molecule type" value="Genomic_DNA"/>
</dbReference>
<dbReference type="InterPro" id="IPR023335">
    <property type="entry name" value="ATP12_ortho_dom_sf"/>
</dbReference>
<reference evidence="4 5" key="1">
    <citation type="submission" date="2020-01" db="EMBL/GenBank/DDBJ databases">
        <title>Sphingomonas sp. C33 whole genome sequece.</title>
        <authorList>
            <person name="Park C."/>
        </authorList>
    </citation>
    <scope>NUCLEOTIDE SEQUENCE [LARGE SCALE GENOMIC DNA]</scope>
    <source>
        <strain evidence="4 5">C33</strain>
    </source>
</reference>
<keyword evidence="5" id="KW-1185">Reference proteome</keyword>
<dbReference type="Pfam" id="PF07542">
    <property type="entry name" value="ATP12"/>
    <property type="match status" value="1"/>
</dbReference>
<dbReference type="RefSeq" id="WP_160591945.1">
    <property type="nucleotide sequence ID" value="NZ_CP047895.1"/>
</dbReference>
<evidence type="ECO:0000256" key="1">
    <source>
        <dbReference type="ARBA" id="ARBA00008231"/>
    </source>
</evidence>
<comment type="similarity">
    <text evidence="1">Belongs to the ATP12 family.</text>
</comment>
<dbReference type="PANTHER" id="PTHR21013">
    <property type="entry name" value="ATP SYNTHASE MITOCHONDRIAL F1 COMPLEX ASSEMBLY FACTOR 2/ATP12 PROTEIN, MITOCHONDRIAL PRECURSOR"/>
    <property type="match status" value="1"/>
</dbReference>